<dbReference type="Gene3D" id="3.75.10.10">
    <property type="entry name" value="L-arginine/glycine Amidinotransferase, Chain A"/>
    <property type="match status" value="1"/>
</dbReference>
<evidence type="ECO:0000256" key="2">
    <source>
        <dbReference type="ARBA" id="ARBA00022801"/>
    </source>
</evidence>
<evidence type="ECO:0000256" key="3">
    <source>
        <dbReference type="PIRSR" id="PIRSR633199-1"/>
    </source>
</evidence>
<dbReference type="InterPro" id="IPR033199">
    <property type="entry name" value="DDAH-like"/>
</dbReference>
<protein>
    <submittedName>
        <fullName evidence="4">Amidinotransferase</fullName>
    </submittedName>
</protein>
<organism evidence="4 5">
    <name type="scientific">Streptomyces montanus</name>
    <dbReference type="NCBI Taxonomy" id="2580423"/>
    <lineage>
        <taxon>Bacteria</taxon>
        <taxon>Bacillati</taxon>
        <taxon>Actinomycetota</taxon>
        <taxon>Actinomycetes</taxon>
        <taxon>Kitasatosporales</taxon>
        <taxon>Streptomycetaceae</taxon>
        <taxon>Streptomyces</taxon>
    </lineage>
</organism>
<keyword evidence="2" id="KW-0378">Hydrolase</keyword>
<dbReference type="GO" id="GO:0016403">
    <property type="term" value="F:dimethylargininase activity"/>
    <property type="evidence" value="ECO:0007669"/>
    <property type="project" value="TreeGrafter"/>
</dbReference>
<feature type="active site" description="Nucleophile" evidence="3">
    <location>
        <position position="251"/>
    </location>
</feature>
<evidence type="ECO:0000256" key="1">
    <source>
        <dbReference type="ARBA" id="ARBA00008532"/>
    </source>
</evidence>
<proteinExistence type="inferred from homology"/>
<dbReference type="GO" id="GO:0016597">
    <property type="term" value="F:amino acid binding"/>
    <property type="evidence" value="ECO:0007669"/>
    <property type="project" value="TreeGrafter"/>
</dbReference>
<gene>
    <name evidence="4" type="ORF">FE633_37065</name>
</gene>
<comment type="similarity">
    <text evidence="1">Belongs to the DDAH family.</text>
</comment>
<name>A0A5R9FBT9_9ACTN</name>
<feature type="active site" description="Proton donor" evidence="3">
    <location>
        <position position="157"/>
    </location>
</feature>
<dbReference type="PANTHER" id="PTHR12737:SF9">
    <property type="entry name" value="DIMETHYLARGININASE"/>
    <property type="match status" value="1"/>
</dbReference>
<dbReference type="AlphaFoldDB" id="A0A5R9FBT9"/>
<dbReference type="Proteomes" id="UP000305906">
    <property type="component" value="Unassembled WGS sequence"/>
</dbReference>
<dbReference type="GO" id="GO:0016740">
    <property type="term" value="F:transferase activity"/>
    <property type="evidence" value="ECO:0007669"/>
    <property type="project" value="UniProtKB-KW"/>
</dbReference>
<dbReference type="NCBIfam" id="NF045659">
    <property type="entry name" value="DiMArgaseDdahMtb"/>
    <property type="match status" value="1"/>
</dbReference>
<dbReference type="GO" id="GO:0045429">
    <property type="term" value="P:positive regulation of nitric oxide biosynthetic process"/>
    <property type="evidence" value="ECO:0007669"/>
    <property type="project" value="TreeGrafter"/>
</dbReference>
<dbReference type="GO" id="GO:0000052">
    <property type="term" value="P:citrulline metabolic process"/>
    <property type="evidence" value="ECO:0007669"/>
    <property type="project" value="TreeGrafter"/>
</dbReference>
<evidence type="ECO:0000313" key="5">
    <source>
        <dbReference type="Proteomes" id="UP000305906"/>
    </source>
</evidence>
<sequence length="262" mass="29021">MCRPTYFDVTYAINPWMNPDKPVDAALAAEQWDELRRLYLEYGHTVDLIDPVEGLPDMVFAANGATVVDDRVLVARFRHAERAAEAPAYQEWFTSRGYPEVHPAEYVNEAEGDYMVVGRTILAGTGFRTDPRAHAELERALGRPVITLNLVDPRYYHLDTALAVLSDTEVMYYPGAFSPESLAILRELHPDAILVDEADAEAFGLNAVSDGLRVFLPDTATGLARQLRDRGFEPVGVDLSELLKAGGSVKCCTLEIRHRAAA</sequence>
<comment type="caution">
    <text evidence="4">The sequence shown here is derived from an EMBL/GenBank/DDBJ whole genome shotgun (WGS) entry which is preliminary data.</text>
</comment>
<keyword evidence="5" id="KW-1185">Reference proteome</keyword>
<accession>A0A5R9FBT9</accession>
<dbReference type="SUPFAM" id="SSF55909">
    <property type="entry name" value="Pentein"/>
    <property type="match status" value="1"/>
</dbReference>
<dbReference type="GO" id="GO:0006525">
    <property type="term" value="P:arginine metabolic process"/>
    <property type="evidence" value="ECO:0007669"/>
    <property type="project" value="TreeGrafter"/>
</dbReference>
<keyword evidence="4" id="KW-0808">Transferase</keyword>
<evidence type="ECO:0000313" key="4">
    <source>
        <dbReference type="EMBL" id="TLS41287.1"/>
    </source>
</evidence>
<dbReference type="EMBL" id="VBZC01000059">
    <property type="protein sequence ID" value="TLS41287.1"/>
    <property type="molecule type" value="Genomic_DNA"/>
</dbReference>
<dbReference type="PANTHER" id="PTHR12737">
    <property type="entry name" value="DIMETHYLARGININE DIMETHYLAMINOHYDROLASE"/>
    <property type="match status" value="1"/>
</dbReference>
<dbReference type="Pfam" id="PF19420">
    <property type="entry name" value="DDAH_eukar"/>
    <property type="match status" value="1"/>
</dbReference>
<reference evidence="4 5" key="1">
    <citation type="submission" date="2019-05" db="EMBL/GenBank/DDBJ databases">
        <title>Streptomyces sp. NEAU-C151, a novel actinomycete isolated from soil.</title>
        <authorList>
            <person name="Han L."/>
            <person name="Jiang H."/>
        </authorList>
    </citation>
    <scope>NUCLEOTIDE SEQUENCE [LARGE SCALE GENOMIC DNA]</scope>
    <source>
        <strain evidence="4 5">NEAU-C151</strain>
    </source>
</reference>